<dbReference type="InterPro" id="IPR024079">
    <property type="entry name" value="MetalloPept_cat_dom_sf"/>
</dbReference>
<dbReference type="PROSITE" id="PS51257">
    <property type="entry name" value="PROKAR_LIPOPROTEIN"/>
    <property type="match status" value="1"/>
</dbReference>
<gene>
    <name evidence="1" type="ORF">JYP50_08555</name>
</gene>
<evidence type="ECO:0000313" key="2">
    <source>
        <dbReference type="Proteomes" id="UP000664303"/>
    </source>
</evidence>
<dbReference type="EMBL" id="JAFKCZ010000005">
    <property type="protein sequence ID" value="MBN7796639.1"/>
    <property type="molecule type" value="Genomic_DNA"/>
</dbReference>
<name>A0A939DEH1_9GAMM</name>
<dbReference type="Proteomes" id="UP000664303">
    <property type="component" value="Unassembled WGS sequence"/>
</dbReference>
<keyword evidence="2" id="KW-1185">Reference proteome</keyword>
<accession>A0A939DEH1</accession>
<dbReference type="AlphaFoldDB" id="A0A939DEH1"/>
<comment type="caution">
    <text evidence="1">The sequence shown here is derived from an EMBL/GenBank/DDBJ whole genome shotgun (WGS) entry which is preliminary data.</text>
</comment>
<reference evidence="1" key="1">
    <citation type="submission" date="2021-02" db="EMBL/GenBank/DDBJ databases">
        <title>PHA producing bacteria isolated from coastal sediment in Guangdong, Shenzhen.</title>
        <authorList>
            <person name="Zheng W."/>
            <person name="Yu S."/>
            <person name="Huang Y."/>
        </authorList>
    </citation>
    <scope>NUCLEOTIDE SEQUENCE</scope>
    <source>
        <strain evidence="1">TN14-10</strain>
    </source>
</reference>
<dbReference type="RefSeq" id="WP_206560077.1">
    <property type="nucleotide sequence ID" value="NZ_JAFKCZ010000005.1"/>
</dbReference>
<proteinExistence type="predicted"/>
<sequence length="402" mass="44934">MLTKAIRVVFLAGGLILSGCRVEMVADTQRGCVALDGVEDCRDAVALEFGRDDRHVVSSSPREGYRFTHWGRGDNYLFGGSTELSLVMDAAVMGEDLPDRTFFLEPRFAPICRTDYMGDIEVDYPYLDCNGEERTRPYSFTDVSDVEETYTIDILWYIDSNISHIRNGSFKSGEFAQSRIKLLNRVFRQSGVKIKFRTAGIVPVELSIAESPSSLDLLERMRDGRAPFESLLEHKQLHEADLVHALTNWRDGDEFCGHAYLSVIDTDENYQVGVTRCHEDIRTLAHELGHNLGLSHEIGTGNVSLMRYGKAFKGELARTIMSTDPHYDYSVSYFSSPRLTVFSPLNGQRTTIGTSDIDAVTALNKVRMDYARIRPKPAGNGVSVGAMTAEGFTPHRIPKAVH</sequence>
<protein>
    <submittedName>
        <fullName evidence="1">Uncharacterized protein</fullName>
    </submittedName>
</protein>
<dbReference type="Pfam" id="PF13582">
    <property type="entry name" value="Reprolysin_3"/>
    <property type="match status" value="1"/>
</dbReference>
<organism evidence="1 2">
    <name type="scientific">Parahaliea mediterranea</name>
    <dbReference type="NCBI Taxonomy" id="651086"/>
    <lineage>
        <taxon>Bacteria</taxon>
        <taxon>Pseudomonadati</taxon>
        <taxon>Pseudomonadota</taxon>
        <taxon>Gammaproteobacteria</taxon>
        <taxon>Cellvibrionales</taxon>
        <taxon>Halieaceae</taxon>
        <taxon>Parahaliea</taxon>
    </lineage>
</organism>
<evidence type="ECO:0000313" key="1">
    <source>
        <dbReference type="EMBL" id="MBN7796639.1"/>
    </source>
</evidence>
<dbReference type="SUPFAM" id="SSF55486">
    <property type="entry name" value="Metalloproteases ('zincins'), catalytic domain"/>
    <property type="match status" value="1"/>
</dbReference>
<dbReference type="Gene3D" id="3.40.390.10">
    <property type="entry name" value="Collagenase (Catalytic Domain)"/>
    <property type="match status" value="1"/>
</dbReference>
<dbReference type="GO" id="GO:0008237">
    <property type="term" value="F:metallopeptidase activity"/>
    <property type="evidence" value="ECO:0007669"/>
    <property type="project" value="InterPro"/>
</dbReference>